<dbReference type="Pfam" id="PF01057">
    <property type="entry name" value="Parvo_NS1"/>
    <property type="match status" value="1"/>
</dbReference>
<proteinExistence type="predicted"/>
<protein>
    <recommendedName>
        <fullName evidence="7">SF3 helicase domain-containing protein</fullName>
    </recommendedName>
</protein>
<name>A0A1S5VG81_9VIRU</name>
<keyword evidence="2" id="KW-1048">Host nucleus</keyword>
<evidence type="ECO:0000259" key="7">
    <source>
        <dbReference type="PROSITE" id="PS51206"/>
    </source>
</evidence>
<keyword evidence="4" id="KW-0547">Nucleotide-binding</keyword>
<dbReference type="GO" id="GO:0042025">
    <property type="term" value="C:host cell nucleus"/>
    <property type="evidence" value="ECO:0007669"/>
    <property type="project" value="UniProtKB-SubCell"/>
</dbReference>
<reference evidence="8" key="1">
    <citation type="journal article" date="2021" name="Virus">
        <title>The discovery, distribution and diversity of DNA viruses associated with Drosophila melanogaster in Europe.</title>
        <authorList>
            <person name="Wallace M.A."/>
            <person name="Coffman K.A."/>
            <person name="Gilbert C."/>
            <person name="Ravindran S."/>
            <person name="Albery G.F."/>
            <person name="Abbott J."/>
            <person name="Argyridou E."/>
            <person name="Bellosta P."/>
            <person name="Betancourt A.J."/>
            <person name="Colinet H."/>
            <person name="Eric K."/>
            <person name="Glaser-Schmitt A."/>
            <person name="Grath S."/>
            <person name="Jelic M."/>
            <person name="Kankare M."/>
            <person name="Kozeretska I."/>
            <person name="Loeschcke V."/>
            <person name="Montchamp-Moreau C."/>
            <person name="Ometto L."/>
            <person name="Onder B.S."/>
            <person name="Orengo D.J."/>
            <person name="Parsch J."/>
            <person name="Pascual M."/>
            <person name="Patenkovic A."/>
            <person name="Puerma E."/>
            <person name="Ritchie M.G."/>
            <person name="Rota-Stabelli O."/>
            <person name="Schou M.F."/>
            <person name="Serga S.V."/>
            <person name="Stamenkovic-Radak M."/>
            <person name="Tanaskovic M."/>
            <person name="Veselinovic M.S."/>
            <person name="Vieira J."/>
            <person name="Vieira C.P."/>
            <person name="Kapun M."/>
            <person name="Flatt T."/>
            <person name="Gonzalez J."/>
            <person name="Staubach F."/>
            <person name="Obbard D.J."/>
        </authorList>
    </citation>
    <scope>NUCLEOTIDE SEQUENCE</scope>
    <source>
        <strain evidence="8">DrosEU07_Viltain_2014</strain>
    </source>
</reference>
<evidence type="ECO:0000256" key="5">
    <source>
        <dbReference type="ARBA" id="ARBA00022840"/>
    </source>
</evidence>
<evidence type="ECO:0000256" key="2">
    <source>
        <dbReference type="ARBA" id="ARBA00022562"/>
    </source>
</evidence>
<evidence type="ECO:0000256" key="6">
    <source>
        <dbReference type="SAM" id="MobiDB-lite"/>
    </source>
</evidence>
<evidence type="ECO:0000256" key="1">
    <source>
        <dbReference type="ARBA" id="ARBA00004147"/>
    </source>
</evidence>
<dbReference type="SUPFAM" id="SSF52540">
    <property type="entry name" value="P-loop containing nucleoside triphosphate hydrolases"/>
    <property type="match status" value="1"/>
</dbReference>
<feature type="domain" description="SF3 helicase" evidence="7">
    <location>
        <begin position="388"/>
        <end position="565"/>
    </location>
</feature>
<evidence type="ECO:0000256" key="3">
    <source>
        <dbReference type="ARBA" id="ARBA00022705"/>
    </source>
</evidence>
<dbReference type="GO" id="GO:0019079">
    <property type="term" value="P:viral genome replication"/>
    <property type="evidence" value="ECO:0007669"/>
    <property type="project" value="InterPro"/>
</dbReference>
<evidence type="ECO:0000313" key="8">
    <source>
        <dbReference type="EMBL" id="AQN78648.1"/>
    </source>
</evidence>
<accession>A0A1S5VG81</accession>
<dbReference type="InterPro" id="IPR027417">
    <property type="entry name" value="P-loop_NTPase"/>
</dbReference>
<feature type="compositionally biased region" description="Polar residues" evidence="6">
    <location>
        <begin position="240"/>
        <end position="249"/>
    </location>
</feature>
<keyword evidence="5" id="KW-0067">ATP-binding</keyword>
<dbReference type="GO" id="GO:0005524">
    <property type="term" value="F:ATP binding"/>
    <property type="evidence" value="ECO:0007669"/>
    <property type="project" value="UniProtKB-KW"/>
</dbReference>
<feature type="region of interest" description="Disordered" evidence="6">
    <location>
        <begin position="240"/>
        <end position="276"/>
    </location>
</feature>
<keyword evidence="3" id="KW-0235">DNA replication</keyword>
<organism evidence="8">
    <name type="scientific">Viltain virus</name>
    <dbReference type="NCBI Taxonomy" id="1955787"/>
    <lineage>
        <taxon>Viruses</taxon>
        <taxon>Monodnaviria</taxon>
        <taxon>Shotokuvirae</taxon>
        <taxon>Cossaviricota</taxon>
        <taxon>Quintoviricetes</taxon>
        <taxon>Piccovirales</taxon>
        <taxon>Parvoviridae</taxon>
        <taxon>Densovirinae</taxon>
    </lineage>
</organism>
<dbReference type="InterPro" id="IPR014015">
    <property type="entry name" value="Helicase_SF3_DNA-vir"/>
</dbReference>
<comment type="subcellular location">
    <subcellularLocation>
        <location evidence="1">Host nucleus</location>
    </subcellularLocation>
</comment>
<dbReference type="GO" id="GO:0006260">
    <property type="term" value="P:DNA replication"/>
    <property type="evidence" value="ECO:0007669"/>
    <property type="project" value="UniProtKB-KW"/>
</dbReference>
<dbReference type="EMBL" id="KX648535">
    <property type="protein sequence ID" value="AQN78648.1"/>
    <property type="molecule type" value="Genomic_DNA"/>
</dbReference>
<sequence length="567" mass="64964">MYQNNDDSTTMDSFTAEQVGRDSVRKWLDFGNVSASAAEARTESVENFAGATSPQPATEGGNEVPGNFEKVFGSLEKELQGWYRDQSEQFRQTYKGDTRKYVADVLLTRNDECNDGALGQLLKYVSERKSGFLGYVDDGDHIHIIHDCSYSQRTCRCRFKEVLQQFGVFKSNERFVRSLADIEAADWRRILVYYFLSKRGIKQLSNQGIPIRLHLDSQSVQDRESVREWSQEFRREQALRTVSVSGTKQSRGKRSAGEADTASEKGLYDEGTGGEAFHGKKSKRVPVWDSIRLQVAVLLQKWHPAPLQAIRSVEEFKQSSLLTNPKNDSYVNKAIQLYSDGFVDLSVRDFYELLQRSEKPIFYKGVVYGSEEESLDILCKLMKHQFDDDEGRIQEFLQTLVDVLDKKIPKKNCIAIKSPPSAGKNFFFDMLCAIFVNYGQLGRANKQNLFAFQEAPNKRLLIWNEPNYESAMTDTIKMMMAGDPYNVRVKHSADQPVAKTPVIVMTNEMVPFLYDLAFKDRVAKYEWSAAGFLKNIHYKPCPIAFFNLLIKYNIKFYTMCFLKSRGY</sequence>
<evidence type="ECO:0000256" key="4">
    <source>
        <dbReference type="ARBA" id="ARBA00022741"/>
    </source>
</evidence>
<dbReference type="Gene3D" id="3.40.50.300">
    <property type="entry name" value="P-loop containing nucleotide triphosphate hydrolases"/>
    <property type="match status" value="1"/>
</dbReference>
<dbReference type="PROSITE" id="PS51206">
    <property type="entry name" value="SF3_HELICASE_1"/>
    <property type="match status" value="1"/>
</dbReference>
<dbReference type="InterPro" id="IPR001257">
    <property type="entry name" value="Parvovirus_NS1_helicase"/>
</dbReference>
<feature type="region of interest" description="Disordered" evidence="6">
    <location>
        <begin position="45"/>
        <end position="64"/>
    </location>
</feature>